<organism evidence="2">
    <name type="scientific">Spodoptera frugiperda</name>
    <name type="common">Fall armyworm</name>
    <dbReference type="NCBI Taxonomy" id="7108"/>
    <lineage>
        <taxon>Eukaryota</taxon>
        <taxon>Metazoa</taxon>
        <taxon>Ecdysozoa</taxon>
        <taxon>Arthropoda</taxon>
        <taxon>Hexapoda</taxon>
        <taxon>Insecta</taxon>
        <taxon>Pterygota</taxon>
        <taxon>Neoptera</taxon>
        <taxon>Endopterygota</taxon>
        <taxon>Lepidoptera</taxon>
        <taxon>Glossata</taxon>
        <taxon>Ditrysia</taxon>
        <taxon>Noctuoidea</taxon>
        <taxon>Noctuidae</taxon>
        <taxon>Amphipyrinae</taxon>
        <taxon>Spodoptera</taxon>
    </lineage>
</organism>
<feature type="chain" id="PRO_5013735994" evidence="1">
    <location>
        <begin position="21"/>
        <end position="97"/>
    </location>
</feature>
<keyword evidence="1" id="KW-0732">Signal</keyword>
<proteinExistence type="predicted"/>
<evidence type="ECO:0000313" key="2">
    <source>
        <dbReference type="EMBL" id="SOQ52578.1"/>
    </source>
</evidence>
<accession>A0A2H1WHN5</accession>
<gene>
    <name evidence="2" type="ORF">SFRICE_024653</name>
</gene>
<protein>
    <submittedName>
        <fullName evidence="2">SFRICE_024653</fullName>
    </submittedName>
</protein>
<evidence type="ECO:0000256" key="1">
    <source>
        <dbReference type="SAM" id="SignalP"/>
    </source>
</evidence>
<dbReference type="EMBL" id="ODYU01008728">
    <property type="protein sequence ID" value="SOQ52578.1"/>
    <property type="molecule type" value="Genomic_DNA"/>
</dbReference>
<reference evidence="2" key="1">
    <citation type="submission" date="2016-07" db="EMBL/GenBank/DDBJ databases">
        <authorList>
            <person name="Bretaudeau A."/>
        </authorList>
    </citation>
    <scope>NUCLEOTIDE SEQUENCE</scope>
    <source>
        <strain evidence="2">Rice</strain>
        <tissue evidence="2">Whole body</tissue>
    </source>
</reference>
<dbReference type="AlphaFoldDB" id="A0A2H1WHN5"/>
<sequence>MAIKLFTLFTLCVFLNIVFSYPTGNEIKTHVSAEDKKPSEYYNVKFDVPDETKFGVVKRTKRNVIHDGHQCSEGEIWFMNQCMSQETYEEMMGEDKR</sequence>
<name>A0A2H1WHN5_SPOFR</name>
<feature type="signal peptide" evidence="1">
    <location>
        <begin position="1"/>
        <end position="20"/>
    </location>
</feature>